<dbReference type="InterPro" id="IPR025707">
    <property type="entry name" value="DNA_bp_PD1"/>
</dbReference>
<protein>
    <submittedName>
        <fullName evidence="2">DNA-binding protein</fullName>
    </submittedName>
</protein>
<dbReference type="PIRSF" id="PIRSF016702">
    <property type="entry name" value="DNA_bp_PD1"/>
    <property type="match status" value="1"/>
</dbReference>
<evidence type="ECO:0000313" key="2">
    <source>
        <dbReference type="EMBL" id="MBF8436748.1"/>
    </source>
</evidence>
<dbReference type="Pfam" id="PF03479">
    <property type="entry name" value="PCC"/>
    <property type="match status" value="1"/>
</dbReference>
<dbReference type="EMBL" id="JADPIE010000003">
    <property type="protein sequence ID" value="MBF8436748.1"/>
    <property type="molecule type" value="Genomic_DNA"/>
</dbReference>
<dbReference type="GO" id="GO:0003677">
    <property type="term" value="F:DNA binding"/>
    <property type="evidence" value="ECO:0007669"/>
    <property type="project" value="UniProtKB-KW"/>
</dbReference>
<dbReference type="PANTHER" id="PTHR34988:SF1">
    <property type="entry name" value="DNA-BINDING PROTEIN"/>
    <property type="match status" value="1"/>
</dbReference>
<dbReference type="Proteomes" id="UP000621436">
    <property type="component" value="Unassembled WGS sequence"/>
</dbReference>
<reference evidence="2" key="1">
    <citation type="submission" date="2020-11" db="EMBL/GenBank/DDBJ databases">
        <title>Halonatronomonas betainensis gen. nov., sp. nov. a novel haloalkaliphilic representative of the family Halanaerobiacae capable of betaine degradation.</title>
        <authorList>
            <person name="Boltyanskaya Y."/>
            <person name="Kevbrin V."/>
            <person name="Detkova E."/>
            <person name="Grouzdev D.S."/>
            <person name="Koziaeva V."/>
            <person name="Zhilina T."/>
        </authorList>
    </citation>
    <scope>NUCLEOTIDE SEQUENCE</scope>
    <source>
        <strain evidence="2">Z-7014</strain>
    </source>
</reference>
<name>A0A931AXQ8_9FIRM</name>
<feature type="domain" description="PPC" evidence="1">
    <location>
        <begin position="14"/>
        <end position="150"/>
    </location>
</feature>
<proteinExistence type="predicted"/>
<evidence type="ECO:0000313" key="3">
    <source>
        <dbReference type="Proteomes" id="UP000621436"/>
    </source>
</evidence>
<dbReference type="CDD" id="cd11378">
    <property type="entry name" value="DUF296"/>
    <property type="match status" value="1"/>
</dbReference>
<dbReference type="SUPFAM" id="SSF117856">
    <property type="entry name" value="AF0104/ALDC/Ptd012-like"/>
    <property type="match status" value="1"/>
</dbReference>
<organism evidence="2 3">
    <name type="scientific">Halonatronomonas betaini</name>
    <dbReference type="NCBI Taxonomy" id="2778430"/>
    <lineage>
        <taxon>Bacteria</taxon>
        <taxon>Bacillati</taxon>
        <taxon>Bacillota</taxon>
        <taxon>Clostridia</taxon>
        <taxon>Halanaerobiales</taxon>
        <taxon>Halarsenatibacteraceae</taxon>
        <taxon>Halonatronomonas</taxon>
    </lineage>
</organism>
<dbReference type="Gene3D" id="3.30.1330.80">
    <property type="entry name" value="Hypothetical protein, similar to alpha- acetolactate decarboxylase, domain 2"/>
    <property type="match status" value="1"/>
</dbReference>
<accession>A0A931AXQ8</accession>
<dbReference type="RefSeq" id="WP_270453659.1">
    <property type="nucleotide sequence ID" value="NZ_JADPIE010000003.1"/>
</dbReference>
<evidence type="ECO:0000259" key="1">
    <source>
        <dbReference type="PROSITE" id="PS51742"/>
    </source>
</evidence>
<dbReference type="AlphaFoldDB" id="A0A931AXQ8"/>
<dbReference type="PROSITE" id="PS51742">
    <property type="entry name" value="PPC"/>
    <property type="match status" value="1"/>
</dbReference>
<dbReference type="PANTHER" id="PTHR34988">
    <property type="entry name" value="PROTEIN, PUTATIVE-RELATED"/>
    <property type="match status" value="1"/>
</dbReference>
<sequence>MKLKDDRFQGFNNYEPGQVLKGRLPRGEDLLNSLTDLIKEAGIRSGQVKVLGALRNAKIGYFNQNDRNYYYHEFDAGVEIAHCQGNISMLDGEPFIHAHIIITDSEGRSYGGHLAEGSEIYVAETIIQEFIGEPQVRVEEPESGLSLWEV</sequence>
<comment type="caution">
    <text evidence="2">The sequence shown here is derived from an EMBL/GenBank/DDBJ whole genome shotgun (WGS) entry which is preliminary data.</text>
</comment>
<keyword evidence="2" id="KW-0238">DNA-binding</keyword>
<dbReference type="InterPro" id="IPR005175">
    <property type="entry name" value="PPC_dom"/>
</dbReference>
<gene>
    <name evidence="2" type="ORF">I0Q91_06655</name>
</gene>
<keyword evidence="3" id="KW-1185">Reference proteome</keyword>